<name>A0A7C5TI92_9CREN</name>
<keyword evidence="3" id="KW-0520">NAD</keyword>
<dbReference type="FunFam" id="3.40.50.720:FF:000462">
    <property type="entry name" value="Glyoxylate reductase (NADP+)"/>
    <property type="match status" value="1"/>
</dbReference>
<dbReference type="PANTHER" id="PTHR42789">
    <property type="entry name" value="D-ISOMER SPECIFIC 2-HYDROXYACID DEHYDROGENASE FAMILY PROTEIN (AFU_ORTHOLOGUE AFUA_6G10090)"/>
    <property type="match status" value="1"/>
</dbReference>
<dbReference type="GO" id="GO:0051287">
    <property type="term" value="F:NAD binding"/>
    <property type="evidence" value="ECO:0007669"/>
    <property type="project" value="InterPro"/>
</dbReference>
<dbReference type="Gene3D" id="3.40.50.720">
    <property type="entry name" value="NAD(P)-binding Rossmann-like Domain"/>
    <property type="match status" value="2"/>
</dbReference>
<comment type="similarity">
    <text evidence="1 4">Belongs to the D-isomer specific 2-hydroxyacid dehydrogenase family.</text>
</comment>
<dbReference type="GO" id="GO:0016616">
    <property type="term" value="F:oxidoreductase activity, acting on the CH-OH group of donors, NAD or NADP as acceptor"/>
    <property type="evidence" value="ECO:0007669"/>
    <property type="project" value="InterPro"/>
</dbReference>
<dbReference type="InterPro" id="IPR050857">
    <property type="entry name" value="D-2-hydroxyacid_DH"/>
</dbReference>
<dbReference type="AlphaFoldDB" id="A0A7C5TI92"/>
<dbReference type="PROSITE" id="PS00671">
    <property type="entry name" value="D_2_HYDROXYACID_DH_3"/>
    <property type="match status" value="1"/>
</dbReference>
<dbReference type="PANTHER" id="PTHR42789:SF1">
    <property type="entry name" value="D-ISOMER SPECIFIC 2-HYDROXYACID DEHYDROGENASE FAMILY PROTEIN (AFU_ORTHOLOGUE AFUA_6G10090)"/>
    <property type="match status" value="1"/>
</dbReference>
<organism evidence="7">
    <name type="scientific">Ignisphaera aggregans</name>
    <dbReference type="NCBI Taxonomy" id="334771"/>
    <lineage>
        <taxon>Archaea</taxon>
        <taxon>Thermoproteota</taxon>
        <taxon>Thermoprotei</taxon>
        <taxon>Desulfurococcales</taxon>
        <taxon>Desulfurococcaceae</taxon>
        <taxon>Ignisphaera</taxon>
    </lineage>
</organism>
<dbReference type="InterPro" id="IPR006140">
    <property type="entry name" value="D-isomer_DH_NAD-bd"/>
</dbReference>
<dbReference type="InterPro" id="IPR036291">
    <property type="entry name" value="NAD(P)-bd_dom_sf"/>
</dbReference>
<keyword evidence="2 4" id="KW-0560">Oxidoreductase</keyword>
<evidence type="ECO:0000256" key="1">
    <source>
        <dbReference type="ARBA" id="ARBA00005854"/>
    </source>
</evidence>
<feature type="domain" description="D-isomer specific 2-hydroxyacid dehydrogenase NAD-binding" evidence="6">
    <location>
        <begin position="110"/>
        <end position="290"/>
    </location>
</feature>
<dbReference type="SUPFAM" id="SSF52283">
    <property type="entry name" value="Formate/glycerate dehydrogenase catalytic domain-like"/>
    <property type="match status" value="1"/>
</dbReference>
<evidence type="ECO:0000313" key="7">
    <source>
        <dbReference type="EMBL" id="HHP82360.1"/>
    </source>
</evidence>
<dbReference type="Pfam" id="PF00389">
    <property type="entry name" value="2-Hacid_dh"/>
    <property type="match status" value="1"/>
</dbReference>
<dbReference type="InterPro" id="IPR029753">
    <property type="entry name" value="D-isomer_DH_CS"/>
</dbReference>
<comment type="caution">
    <text evidence="7">The sequence shown here is derived from an EMBL/GenBank/DDBJ whole genome shotgun (WGS) entry which is preliminary data.</text>
</comment>
<dbReference type="CDD" id="cd05301">
    <property type="entry name" value="GDH"/>
    <property type="match status" value="1"/>
</dbReference>
<proteinExistence type="inferred from homology"/>
<dbReference type="EMBL" id="DRZI01000290">
    <property type="protein sequence ID" value="HHP82360.1"/>
    <property type="molecule type" value="Genomic_DNA"/>
</dbReference>
<dbReference type="Pfam" id="PF02826">
    <property type="entry name" value="2-Hacid_dh_C"/>
    <property type="match status" value="1"/>
</dbReference>
<gene>
    <name evidence="7" type="ORF">ENM84_06825</name>
</gene>
<evidence type="ECO:0000256" key="4">
    <source>
        <dbReference type="RuleBase" id="RU003719"/>
    </source>
</evidence>
<evidence type="ECO:0000256" key="2">
    <source>
        <dbReference type="ARBA" id="ARBA00023002"/>
    </source>
</evidence>
<feature type="domain" description="D-isomer specific 2-hydroxyacid dehydrogenase catalytic" evidence="5">
    <location>
        <begin position="6"/>
        <end position="322"/>
    </location>
</feature>
<dbReference type="SUPFAM" id="SSF51735">
    <property type="entry name" value="NAD(P)-binding Rossmann-fold domains"/>
    <property type="match status" value="1"/>
</dbReference>
<evidence type="ECO:0000259" key="5">
    <source>
        <dbReference type="Pfam" id="PF00389"/>
    </source>
</evidence>
<accession>A0A7C5TI92</accession>
<evidence type="ECO:0000256" key="3">
    <source>
        <dbReference type="ARBA" id="ARBA00023027"/>
    </source>
</evidence>
<sequence>MEKPRVLLTAPIHSDGVKILESFADVVIASKPLKTEDELINVVRDFDAVISMGFEPFTKNVLEKASKLLVVARHGVGYDNIDVDAATRLGIWVTITPIEELFDAVADHAMALLLCLARRICYADRFVKSGEWFINPFGNRVFVGVGLKGKIVGVIGLGRIGSRIAERVKGFGVKAIYYDIERKVDLEKKLGLEYSTLDELLRNSDFIVVAVPLTEKTKGLIGKREISLMKPDAMIINISRGGVIDHNALVEALKNRRIAGVALDVFYKEPLPPDDEITKLQNIVLTPHIAWLTEECRKSMAITVAEEVSRVLRGEDPLYPVNPSVKELARNRKIKIIV</sequence>
<protein>
    <submittedName>
        <fullName evidence="7">D-glycerate dehydrogenase</fullName>
    </submittedName>
</protein>
<reference evidence="7" key="1">
    <citation type="journal article" date="2020" name="mSystems">
        <title>Genome- and Community-Level Interaction Insights into Carbon Utilization and Element Cycling Functions of Hydrothermarchaeota in Hydrothermal Sediment.</title>
        <authorList>
            <person name="Zhou Z."/>
            <person name="Liu Y."/>
            <person name="Xu W."/>
            <person name="Pan J."/>
            <person name="Luo Z.H."/>
            <person name="Li M."/>
        </authorList>
    </citation>
    <scope>NUCLEOTIDE SEQUENCE [LARGE SCALE GENOMIC DNA]</scope>
    <source>
        <strain evidence="7">SpSt-1121</strain>
    </source>
</reference>
<evidence type="ECO:0000259" key="6">
    <source>
        <dbReference type="Pfam" id="PF02826"/>
    </source>
</evidence>
<dbReference type="InterPro" id="IPR006139">
    <property type="entry name" value="D-isomer_2_OHA_DH_cat_dom"/>
</dbReference>